<dbReference type="Pfam" id="PF02627">
    <property type="entry name" value="CMD"/>
    <property type="match status" value="1"/>
</dbReference>
<keyword evidence="2" id="KW-0560">Oxidoreductase</keyword>
<proteinExistence type="predicted"/>
<gene>
    <name evidence="2" type="ORF">FHR98_000239</name>
</gene>
<evidence type="ECO:0000313" key="3">
    <source>
        <dbReference type="Proteomes" id="UP000581135"/>
    </source>
</evidence>
<dbReference type="PANTHER" id="PTHR35446:SF3">
    <property type="entry name" value="CMD DOMAIN-CONTAINING PROTEIN"/>
    <property type="match status" value="1"/>
</dbReference>
<dbReference type="NCBIfam" id="TIGR00778">
    <property type="entry name" value="ahpD_dom"/>
    <property type="match status" value="1"/>
</dbReference>
<name>A0A839SQ54_9PROT</name>
<evidence type="ECO:0000259" key="1">
    <source>
        <dbReference type="Pfam" id="PF02627"/>
    </source>
</evidence>
<feature type="domain" description="Carboxymuconolactone decarboxylase-like" evidence="1">
    <location>
        <begin position="41"/>
        <end position="109"/>
    </location>
</feature>
<dbReference type="SUPFAM" id="SSF69118">
    <property type="entry name" value="AhpD-like"/>
    <property type="match status" value="1"/>
</dbReference>
<dbReference type="PANTHER" id="PTHR35446">
    <property type="entry name" value="SI:CH211-175M2.5"/>
    <property type="match status" value="1"/>
</dbReference>
<evidence type="ECO:0000313" key="2">
    <source>
        <dbReference type="EMBL" id="MBB3063974.1"/>
    </source>
</evidence>
<protein>
    <submittedName>
        <fullName evidence="2">Putative peroxidase-related enzyme</fullName>
    </submittedName>
</protein>
<dbReference type="EMBL" id="JACHXA010000001">
    <property type="protein sequence ID" value="MBB3063974.1"/>
    <property type="molecule type" value="Genomic_DNA"/>
</dbReference>
<accession>A0A839SQ54</accession>
<keyword evidence="2" id="KW-0575">Peroxidase</keyword>
<dbReference type="AlphaFoldDB" id="A0A839SQ54"/>
<dbReference type="Proteomes" id="UP000581135">
    <property type="component" value="Unassembled WGS sequence"/>
</dbReference>
<dbReference type="InterPro" id="IPR029032">
    <property type="entry name" value="AhpD-like"/>
</dbReference>
<sequence>MVEFKVHTQETAPDDAKPLLEGAAGRFGFVPNLVGMMAESPLVLKGYFTLGQMLADGSSFSPAEQQILWLTISRANDCHYCVAAHSTGAAKAKVKEDVIAAIRNETAIDDPRLEALRQFSTRMVATRGWVGDDAAERFIAAGFEKSQVLEIILFVAHKSISNYANHLAQTPVDAAFTQRTWKKAG</sequence>
<dbReference type="Gene3D" id="1.20.1290.10">
    <property type="entry name" value="AhpD-like"/>
    <property type="match status" value="1"/>
</dbReference>
<dbReference type="InterPro" id="IPR003779">
    <property type="entry name" value="CMD-like"/>
</dbReference>
<comment type="caution">
    <text evidence="2">The sequence shown here is derived from an EMBL/GenBank/DDBJ whole genome shotgun (WGS) entry which is preliminary data.</text>
</comment>
<dbReference type="GO" id="GO:0051920">
    <property type="term" value="F:peroxiredoxin activity"/>
    <property type="evidence" value="ECO:0007669"/>
    <property type="project" value="InterPro"/>
</dbReference>
<keyword evidence="3" id="KW-1185">Reference proteome</keyword>
<dbReference type="RefSeq" id="WP_183414787.1">
    <property type="nucleotide sequence ID" value="NZ_JACHXA010000001.1"/>
</dbReference>
<reference evidence="2 3" key="1">
    <citation type="submission" date="2020-08" db="EMBL/GenBank/DDBJ databases">
        <title>Genomic Encyclopedia of Type Strains, Phase III (KMG-III): the genomes of soil and plant-associated and newly described type strains.</title>
        <authorList>
            <person name="Whitman W."/>
        </authorList>
    </citation>
    <scope>NUCLEOTIDE SEQUENCE [LARGE SCALE GENOMIC DNA]</scope>
    <source>
        <strain evidence="2 3">CECT 8803</strain>
    </source>
</reference>
<dbReference type="InterPro" id="IPR004675">
    <property type="entry name" value="AhpD_core"/>
</dbReference>
<organism evidence="2 3">
    <name type="scientific">Limibacillus halophilus</name>
    <dbReference type="NCBI Taxonomy" id="1579333"/>
    <lineage>
        <taxon>Bacteria</taxon>
        <taxon>Pseudomonadati</taxon>
        <taxon>Pseudomonadota</taxon>
        <taxon>Alphaproteobacteria</taxon>
        <taxon>Rhodospirillales</taxon>
        <taxon>Rhodovibrionaceae</taxon>
        <taxon>Limibacillus</taxon>
    </lineage>
</organism>